<evidence type="ECO:0000256" key="4">
    <source>
        <dbReference type="ARBA" id="ARBA00022475"/>
    </source>
</evidence>
<feature type="domain" description="Bacterial sugar transferase" evidence="10">
    <location>
        <begin position="255"/>
        <end position="448"/>
    </location>
</feature>
<gene>
    <name evidence="11" type="primary">wbaP</name>
    <name evidence="11" type="ORF">Q5761_03410</name>
</gene>
<keyword evidence="4" id="KW-1003">Cell membrane</keyword>
<name>A0ABZ0QTQ3_9FIRM</name>
<comment type="subcellular location">
    <subcellularLocation>
        <location evidence="2">Cell membrane</location>
    </subcellularLocation>
    <subcellularLocation>
        <location evidence="1">Membrane</location>
        <topology evidence="1">Multi-pass membrane protein</topology>
    </subcellularLocation>
</comment>
<evidence type="ECO:0000256" key="6">
    <source>
        <dbReference type="ARBA" id="ARBA00022692"/>
    </source>
</evidence>
<evidence type="ECO:0000259" key="10">
    <source>
        <dbReference type="Pfam" id="PF02397"/>
    </source>
</evidence>
<keyword evidence="8 9" id="KW-0472">Membrane</keyword>
<feature type="transmembrane region" description="Helical" evidence="9">
    <location>
        <begin position="6"/>
        <end position="25"/>
    </location>
</feature>
<dbReference type="Proteomes" id="UP001304683">
    <property type="component" value="Chromosome"/>
</dbReference>
<feature type="transmembrane region" description="Helical" evidence="9">
    <location>
        <begin position="260"/>
        <end position="281"/>
    </location>
</feature>
<evidence type="ECO:0000313" key="12">
    <source>
        <dbReference type="Proteomes" id="UP001304683"/>
    </source>
</evidence>
<proteinExistence type="inferred from homology"/>
<evidence type="ECO:0000256" key="1">
    <source>
        <dbReference type="ARBA" id="ARBA00004141"/>
    </source>
</evidence>
<evidence type="ECO:0000313" key="11">
    <source>
        <dbReference type="EMBL" id="WPD20237.1"/>
    </source>
</evidence>
<evidence type="ECO:0000256" key="9">
    <source>
        <dbReference type="SAM" id="Phobius"/>
    </source>
</evidence>
<keyword evidence="5" id="KW-0808">Transferase</keyword>
<evidence type="ECO:0000256" key="5">
    <source>
        <dbReference type="ARBA" id="ARBA00022679"/>
    </source>
</evidence>
<reference evidence="11 12" key="1">
    <citation type="submission" date="2023-08" db="EMBL/GenBank/DDBJ databases">
        <title>Genome sequence of Thermaerobacter compostii strain Ins1, a spore-forming filamentous bacterium isolated from a deep geothermal reservoir.</title>
        <authorList>
            <person name="Bregnard D."/>
            <person name="Gonzalez D."/>
            <person name="Junier P."/>
        </authorList>
    </citation>
    <scope>NUCLEOTIDE SEQUENCE [LARGE SCALE GENOMIC DNA]</scope>
    <source>
        <strain evidence="11 12">Ins1</strain>
    </source>
</reference>
<comment type="similarity">
    <text evidence="3">Belongs to the bacterial sugar transferase family.</text>
</comment>
<dbReference type="SUPFAM" id="SSF53335">
    <property type="entry name" value="S-adenosyl-L-methionine-dependent methyltransferases"/>
    <property type="match status" value="1"/>
</dbReference>
<dbReference type="Pfam" id="PF02397">
    <property type="entry name" value="Bac_transf"/>
    <property type="match status" value="1"/>
</dbReference>
<dbReference type="EMBL" id="CP132508">
    <property type="protein sequence ID" value="WPD20237.1"/>
    <property type="molecule type" value="Genomic_DNA"/>
</dbReference>
<keyword evidence="12" id="KW-1185">Reference proteome</keyword>
<evidence type="ECO:0000256" key="2">
    <source>
        <dbReference type="ARBA" id="ARBA00004236"/>
    </source>
</evidence>
<feature type="transmembrane region" description="Helical" evidence="9">
    <location>
        <begin position="124"/>
        <end position="144"/>
    </location>
</feature>
<feature type="transmembrane region" description="Helical" evidence="9">
    <location>
        <begin position="94"/>
        <end position="118"/>
    </location>
</feature>
<dbReference type="InterPro" id="IPR017472">
    <property type="entry name" value="Undecaprenyl-P_galact_Ptfrase"/>
</dbReference>
<keyword evidence="6 9" id="KW-0812">Transmembrane</keyword>
<evidence type="ECO:0000256" key="3">
    <source>
        <dbReference type="ARBA" id="ARBA00006464"/>
    </source>
</evidence>
<dbReference type="NCBIfam" id="TIGR03025">
    <property type="entry name" value="EPS_sugtrans"/>
    <property type="match status" value="1"/>
</dbReference>
<protein>
    <submittedName>
        <fullName evidence="11">Undecaprenyl-phosphate galactose phosphotransferase WbaP</fullName>
    </submittedName>
</protein>
<dbReference type="InterPro" id="IPR029063">
    <property type="entry name" value="SAM-dependent_MTases_sf"/>
</dbReference>
<dbReference type="RefSeq" id="WP_318751595.1">
    <property type="nucleotide sequence ID" value="NZ_CP132508.1"/>
</dbReference>
<keyword evidence="7 9" id="KW-1133">Transmembrane helix</keyword>
<dbReference type="InterPro" id="IPR017475">
    <property type="entry name" value="EPS_sugar_tfrase"/>
</dbReference>
<organism evidence="11 12">
    <name type="scientific">Thermaerobacter composti</name>
    <dbReference type="NCBI Taxonomy" id="554949"/>
    <lineage>
        <taxon>Bacteria</taxon>
        <taxon>Bacillati</taxon>
        <taxon>Bacillota</taxon>
        <taxon>Clostridia</taxon>
        <taxon>Eubacteriales</taxon>
        <taxon>Clostridiales Family XVII. Incertae Sedis</taxon>
        <taxon>Thermaerobacter</taxon>
    </lineage>
</organism>
<evidence type="ECO:0000256" key="8">
    <source>
        <dbReference type="ARBA" id="ARBA00023136"/>
    </source>
</evidence>
<dbReference type="Gene3D" id="3.40.50.720">
    <property type="entry name" value="NAD(P)-binding Rossmann-like Domain"/>
    <property type="match status" value="1"/>
</dbReference>
<accession>A0ABZ0QTQ3</accession>
<dbReference type="PANTHER" id="PTHR30576">
    <property type="entry name" value="COLANIC BIOSYNTHESIS UDP-GLUCOSE LIPID CARRIER TRANSFERASE"/>
    <property type="match status" value="1"/>
</dbReference>
<dbReference type="Pfam" id="PF13727">
    <property type="entry name" value="CoA_binding_3"/>
    <property type="match status" value="1"/>
</dbReference>
<sequence>MADSVALEFSLVMGWITRLVLARWVPVEIDSKQVGTLAVVVLLLPVFQTARGLYPGYGMGPVGRLREQSYSTVLFFAALAIWDYLVLGGRWSRGMLLFAVVYALLLVPLMEALVRAILVRIRAWGWPVIILGAGQTGAMVTRVLRENPELGLVPVALFDDDPAKQGKLVEGVPVVGPLEAASRWARCTRVAIVAMPGAGRTRLGRIVRDLQFPRVILVPDLLGLESLWVQAKDLGGVLGLEIRKNLLLVRNRIVKYVLDYSLAIPLFLASLPLIAAFALWIKWVSPGPVFFAQEREGIGGRPIRVWKLRTMYPDAEERLERYLDENPGARAEWERYFKLKDDPRILPGVGHFLRRTSLDELPQLWNVLRGEMSLVGPRPFPRYHLEAFPSEFRELRCRVRPGMTGLWQVTARSEGDLRVQEALDTYYIRNWSIWLDLYILAKTVRVILSGKGAY</sequence>
<feature type="transmembrane region" description="Helical" evidence="9">
    <location>
        <begin position="37"/>
        <end position="57"/>
    </location>
</feature>
<dbReference type="InterPro" id="IPR003362">
    <property type="entry name" value="Bact_transf"/>
</dbReference>
<dbReference type="PANTHER" id="PTHR30576:SF4">
    <property type="entry name" value="UNDECAPRENYL-PHOSPHATE GALACTOSE PHOSPHOTRANSFERASE"/>
    <property type="match status" value="1"/>
</dbReference>
<feature type="transmembrane region" description="Helical" evidence="9">
    <location>
        <begin position="69"/>
        <end position="87"/>
    </location>
</feature>
<dbReference type="NCBIfam" id="TIGR03022">
    <property type="entry name" value="WbaP_sugtrans"/>
    <property type="match status" value="1"/>
</dbReference>
<evidence type="ECO:0000256" key="7">
    <source>
        <dbReference type="ARBA" id="ARBA00022989"/>
    </source>
</evidence>